<dbReference type="EnsemblPlants" id="MELO3C031253.2.1">
    <property type="protein sequence ID" value="MELO3C031253.2.1"/>
    <property type="gene ID" value="MELO3C031253.2"/>
</dbReference>
<sequence>MENNKANSNNYKSNKINPVQENFNAFTKFSTPSNLPPKPDINSSLNLILRFVVPTRSKQTSTSH</sequence>
<dbReference type="Gramene" id="MELO3C031253.2.1">
    <property type="protein sequence ID" value="MELO3C031253.2.1"/>
    <property type="gene ID" value="MELO3C031253.2"/>
</dbReference>
<accession>A0A9I9EAY6</accession>
<name>A0A9I9EAY6_CUCME</name>
<evidence type="ECO:0000313" key="1">
    <source>
        <dbReference type="EnsemblPlants" id="MELO3C031253.2.1"/>
    </source>
</evidence>
<organism evidence="1">
    <name type="scientific">Cucumis melo</name>
    <name type="common">Muskmelon</name>
    <dbReference type="NCBI Taxonomy" id="3656"/>
    <lineage>
        <taxon>Eukaryota</taxon>
        <taxon>Viridiplantae</taxon>
        <taxon>Streptophyta</taxon>
        <taxon>Embryophyta</taxon>
        <taxon>Tracheophyta</taxon>
        <taxon>Spermatophyta</taxon>
        <taxon>Magnoliopsida</taxon>
        <taxon>eudicotyledons</taxon>
        <taxon>Gunneridae</taxon>
        <taxon>Pentapetalae</taxon>
        <taxon>rosids</taxon>
        <taxon>fabids</taxon>
        <taxon>Cucurbitales</taxon>
        <taxon>Cucurbitaceae</taxon>
        <taxon>Benincaseae</taxon>
        <taxon>Cucumis</taxon>
    </lineage>
</organism>
<dbReference type="AlphaFoldDB" id="A0A9I9EAY6"/>
<proteinExistence type="predicted"/>
<reference evidence="1" key="1">
    <citation type="submission" date="2023-03" db="UniProtKB">
        <authorList>
            <consortium name="EnsemblPlants"/>
        </authorList>
    </citation>
    <scope>IDENTIFICATION</scope>
</reference>
<protein>
    <submittedName>
        <fullName evidence="1">Uncharacterized protein</fullName>
    </submittedName>
</protein>